<reference evidence="3 4" key="1">
    <citation type="submission" date="2018-06" db="EMBL/GenBank/DDBJ databases">
        <title>Sphaerisporangium craniellae sp. nov., isolated from a marine sponge in the South China Sea.</title>
        <authorList>
            <person name="Li L."/>
        </authorList>
    </citation>
    <scope>NUCLEOTIDE SEQUENCE [LARGE SCALE GENOMIC DNA]</scope>
    <source>
        <strain evidence="3 4">LHW63015</strain>
    </source>
</reference>
<dbReference type="InterPro" id="IPR000792">
    <property type="entry name" value="Tscrpt_reg_LuxR_C"/>
</dbReference>
<comment type="caution">
    <text evidence="3">The sequence shown here is derived from an EMBL/GenBank/DDBJ whole genome shotgun (WGS) entry which is preliminary data.</text>
</comment>
<evidence type="ECO:0000313" key="3">
    <source>
        <dbReference type="EMBL" id="RBQ21115.1"/>
    </source>
</evidence>
<dbReference type="SMART" id="SM00421">
    <property type="entry name" value="HTH_LUXR"/>
    <property type="match status" value="1"/>
</dbReference>
<organism evidence="3 4">
    <name type="scientific">Spongiactinospora rosea</name>
    <dbReference type="NCBI Taxonomy" id="2248750"/>
    <lineage>
        <taxon>Bacteria</taxon>
        <taxon>Bacillati</taxon>
        <taxon>Actinomycetota</taxon>
        <taxon>Actinomycetes</taxon>
        <taxon>Streptosporangiales</taxon>
        <taxon>Streptosporangiaceae</taxon>
        <taxon>Spongiactinospora</taxon>
    </lineage>
</organism>
<feature type="domain" description="HTH luxR-type" evidence="2">
    <location>
        <begin position="425"/>
        <end position="490"/>
    </location>
</feature>
<dbReference type="PANTHER" id="PTHR34293:SF1">
    <property type="entry name" value="HTH-TYPE TRANSCRIPTIONAL REGULATOR TRMBL2"/>
    <property type="match status" value="1"/>
</dbReference>
<keyword evidence="4" id="KW-1185">Reference proteome</keyword>
<dbReference type="Gene3D" id="1.10.10.10">
    <property type="entry name" value="Winged helix-like DNA-binding domain superfamily/Winged helix DNA-binding domain"/>
    <property type="match status" value="1"/>
</dbReference>
<accession>A0A366M4K0</accession>
<dbReference type="Proteomes" id="UP000253303">
    <property type="component" value="Unassembled WGS sequence"/>
</dbReference>
<sequence>MFSEQPKKHPGVSAPAARRTAASLDGALTDEADRASLGVPLSGLWKYRRLDRRTPAPVEWTEGRRQTDQTPCHKRRSDEHDRLPWLSVRTDQTVRGAEAAALKLRTTATDQRQSGQPRENALHQWTSGAQCPRGENSPSRGTTQQPSHPVRDPLPSDQGVSVDGQDQLNARRLLEGVVPDEIFASYSKLLAQDGCPEGDAASLLGGNDQPAELTARGMAHLRPDGPMAPPRLVPAPPELALQGVLAELSRRLVSDQERLLAGHRRLSDWHQTPAANSTAAMDRLVQIVTDRDEISRLSYALINAARHDWLTLDNYVLEAPVEDSTGFAPLPVFEGQVQCRAIYETRCAEHPIGAKTIEAAVEAGEQARLLPRIGMKMKLADEAVALLPLTPTGMSGALLVRSPVIVGALREYFELLWERAIPYGSAKAAGPLTLAQSQVLRLLTQGLPDEAIARQMDISVNTMRRHWTAIRDALGVETRFAAGAAAVRRGWIN</sequence>
<dbReference type="GO" id="GO:0006355">
    <property type="term" value="P:regulation of DNA-templated transcription"/>
    <property type="evidence" value="ECO:0007669"/>
    <property type="project" value="InterPro"/>
</dbReference>
<gene>
    <name evidence="3" type="ORF">DP939_05660</name>
</gene>
<protein>
    <recommendedName>
        <fullName evidence="2">HTH luxR-type domain-containing protein</fullName>
    </recommendedName>
</protein>
<dbReference type="InterPro" id="IPR016032">
    <property type="entry name" value="Sig_transdc_resp-reg_C-effctor"/>
</dbReference>
<feature type="compositionally biased region" description="Polar residues" evidence="1">
    <location>
        <begin position="106"/>
        <end position="129"/>
    </location>
</feature>
<dbReference type="SUPFAM" id="SSF46894">
    <property type="entry name" value="C-terminal effector domain of the bipartite response regulators"/>
    <property type="match status" value="1"/>
</dbReference>
<dbReference type="GO" id="GO:0003677">
    <property type="term" value="F:DNA binding"/>
    <property type="evidence" value="ECO:0007669"/>
    <property type="project" value="InterPro"/>
</dbReference>
<feature type="region of interest" description="Disordered" evidence="1">
    <location>
        <begin position="1"/>
        <end position="22"/>
    </location>
</feature>
<dbReference type="PROSITE" id="PS50043">
    <property type="entry name" value="HTH_LUXR_2"/>
    <property type="match status" value="1"/>
</dbReference>
<dbReference type="EMBL" id="QMEY01000002">
    <property type="protein sequence ID" value="RBQ21115.1"/>
    <property type="molecule type" value="Genomic_DNA"/>
</dbReference>
<feature type="region of interest" description="Disordered" evidence="1">
    <location>
        <begin position="58"/>
        <end position="84"/>
    </location>
</feature>
<dbReference type="InterPro" id="IPR036388">
    <property type="entry name" value="WH-like_DNA-bd_sf"/>
</dbReference>
<feature type="region of interest" description="Disordered" evidence="1">
    <location>
        <begin position="106"/>
        <end position="163"/>
    </location>
</feature>
<evidence type="ECO:0000256" key="1">
    <source>
        <dbReference type="SAM" id="MobiDB-lite"/>
    </source>
</evidence>
<proteinExistence type="predicted"/>
<name>A0A366M4K0_9ACTN</name>
<evidence type="ECO:0000313" key="4">
    <source>
        <dbReference type="Proteomes" id="UP000253303"/>
    </source>
</evidence>
<dbReference type="CDD" id="cd06170">
    <property type="entry name" value="LuxR_C_like"/>
    <property type="match status" value="1"/>
</dbReference>
<evidence type="ECO:0000259" key="2">
    <source>
        <dbReference type="PROSITE" id="PS50043"/>
    </source>
</evidence>
<dbReference type="PANTHER" id="PTHR34293">
    <property type="entry name" value="HTH-TYPE TRANSCRIPTIONAL REGULATOR TRMBL2"/>
    <property type="match status" value="1"/>
</dbReference>
<dbReference type="InterPro" id="IPR051797">
    <property type="entry name" value="TrmB-like"/>
</dbReference>
<feature type="compositionally biased region" description="Polar residues" evidence="1">
    <location>
        <begin position="136"/>
        <end position="147"/>
    </location>
</feature>
<dbReference type="Pfam" id="PF00196">
    <property type="entry name" value="GerE"/>
    <property type="match status" value="1"/>
</dbReference>
<dbReference type="AlphaFoldDB" id="A0A366M4K0"/>